<sequence length="99" mass="11188">MIYWFDLIFSSPPHCVKPYKRSWDLSVLKPCCKTSVMDTVKHRAGLNRDVLVYSSGHGSTADPDKDQDREDQSGGQDPAWKPWVPGESIQAVETQSFKC</sequence>
<evidence type="ECO:0000256" key="1">
    <source>
        <dbReference type="SAM" id="MobiDB-lite"/>
    </source>
</evidence>
<accession>A0A8T2P0W7</accession>
<dbReference type="Proteomes" id="UP000824540">
    <property type="component" value="Unassembled WGS sequence"/>
</dbReference>
<feature type="region of interest" description="Disordered" evidence="1">
    <location>
        <begin position="54"/>
        <end position="85"/>
    </location>
</feature>
<gene>
    <name evidence="2" type="ORF">JZ751_014269</name>
</gene>
<reference evidence="2" key="1">
    <citation type="thesis" date="2021" institute="BYU ScholarsArchive" country="Provo, UT, USA">
        <title>Applications of and Algorithms for Genome Assembly and Genomic Analyses with an Emphasis on Marine Teleosts.</title>
        <authorList>
            <person name="Pickett B.D."/>
        </authorList>
    </citation>
    <scope>NUCLEOTIDE SEQUENCE</scope>
    <source>
        <strain evidence="2">HI-2016</strain>
    </source>
</reference>
<keyword evidence="3" id="KW-1185">Reference proteome</keyword>
<evidence type="ECO:0000313" key="3">
    <source>
        <dbReference type="Proteomes" id="UP000824540"/>
    </source>
</evidence>
<comment type="caution">
    <text evidence="2">The sequence shown here is derived from an EMBL/GenBank/DDBJ whole genome shotgun (WGS) entry which is preliminary data.</text>
</comment>
<proteinExistence type="predicted"/>
<protein>
    <submittedName>
        <fullName evidence="2">Uncharacterized protein</fullName>
    </submittedName>
</protein>
<evidence type="ECO:0000313" key="2">
    <source>
        <dbReference type="EMBL" id="KAG9343288.1"/>
    </source>
</evidence>
<name>A0A8T2P0W7_9TELE</name>
<organism evidence="2 3">
    <name type="scientific">Albula glossodonta</name>
    <name type="common">roundjaw bonefish</name>
    <dbReference type="NCBI Taxonomy" id="121402"/>
    <lineage>
        <taxon>Eukaryota</taxon>
        <taxon>Metazoa</taxon>
        <taxon>Chordata</taxon>
        <taxon>Craniata</taxon>
        <taxon>Vertebrata</taxon>
        <taxon>Euteleostomi</taxon>
        <taxon>Actinopterygii</taxon>
        <taxon>Neopterygii</taxon>
        <taxon>Teleostei</taxon>
        <taxon>Albuliformes</taxon>
        <taxon>Albulidae</taxon>
        <taxon>Albula</taxon>
    </lineage>
</organism>
<feature type="compositionally biased region" description="Basic and acidic residues" evidence="1">
    <location>
        <begin position="62"/>
        <end position="72"/>
    </location>
</feature>
<dbReference type="EMBL" id="JAFBMS010000024">
    <property type="protein sequence ID" value="KAG9343288.1"/>
    <property type="molecule type" value="Genomic_DNA"/>
</dbReference>
<dbReference type="AlphaFoldDB" id="A0A8T2P0W7"/>